<protein>
    <submittedName>
        <fullName evidence="1">Uncharacterized protein</fullName>
    </submittedName>
</protein>
<keyword evidence="2" id="KW-1185">Reference proteome</keyword>
<evidence type="ECO:0000313" key="1">
    <source>
        <dbReference type="EMBL" id="KAG5455859.1"/>
    </source>
</evidence>
<dbReference type="AlphaFoldDB" id="A0A8H8DEK7"/>
<gene>
    <name evidence="1" type="ORF">BJ554DRAFT_4572</name>
</gene>
<sequence>MKLWLPWPPWRTLFERRVVVMGGFVIHLDEAVTARAADRVIIDGR</sequence>
<reference evidence="1 2" key="1">
    <citation type="journal article" name="Sci. Rep.">
        <title>Genome-scale phylogenetic analyses confirm Olpidium as the closest living zoosporic fungus to the non-flagellated, terrestrial fungi.</title>
        <authorList>
            <person name="Chang Y."/>
            <person name="Rochon D."/>
            <person name="Sekimoto S."/>
            <person name="Wang Y."/>
            <person name="Chovatia M."/>
            <person name="Sandor L."/>
            <person name="Salamov A."/>
            <person name="Grigoriev I.V."/>
            <person name="Stajich J.E."/>
            <person name="Spatafora J.W."/>
        </authorList>
    </citation>
    <scope>NUCLEOTIDE SEQUENCE [LARGE SCALE GENOMIC DNA]</scope>
    <source>
        <strain evidence="1">S191</strain>
    </source>
</reference>
<dbReference type="EMBL" id="JAEFCI010012671">
    <property type="protein sequence ID" value="KAG5455859.1"/>
    <property type="molecule type" value="Genomic_DNA"/>
</dbReference>
<name>A0A8H8DEK7_9FUNG</name>
<accession>A0A8H8DEK7</accession>
<evidence type="ECO:0000313" key="2">
    <source>
        <dbReference type="Proteomes" id="UP000673691"/>
    </source>
</evidence>
<comment type="caution">
    <text evidence="1">The sequence shown here is derived from an EMBL/GenBank/DDBJ whole genome shotgun (WGS) entry which is preliminary data.</text>
</comment>
<organism evidence="1 2">
    <name type="scientific">Olpidium bornovanus</name>
    <dbReference type="NCBI Taxonomy" id="278681"/>
    <lineage>
        <taxon>Eukaryota</taxon>
        <taxon>Fungi</taxon>
        <taxon>Fungi incertae sedis</taxon>
        <taxon>Olpidiomycota</taxon>
        <taxon>Olpidiomycotina</taxon>
        <taxon>Olpidiomycetes</taxon>
        <taxon>Olpidiales</taxon>
        <taxon>Olpidiaceae</taxon>
        <taxon>Olpidium</taxon>
    </lineage>
</organism>
<proteinExistence type="predicted"/>
<dbReference type="Proteomes" id="UP000673691">
    <property type="component" value="Unassembled WGS sequence"/>
</dbReference>